<sequence length="421" mass="44611">MFRHILPLTALAIPLVAIAILNPHIAYAQSLSKVAQNTGNVQSPQIPDFTRISLENLPQVPVTPQLRQQLSQILSPSALNNLTVGSLVSPDRYLTVGSFQSMGLEQMSLQAIADKSGVAIGNVSLGQLGDLASQLTISSLLRSLPDLSNQPLSQVKPILDLALQQTGVANLASLGSELTVGQLVNAFPEFGNSSLSSLGSQLNTYSLDAIPGFAQLPLANIEGASSVLLSNLNAAGLGKLSLSQFPNAPTLLPNVHFGIVDIALGTKEKNRVNPISGGMTASGFQAVACDDSYAECPHIEVTDFLGGYYTGKQWMTAAQKVPDGYGFLGGLFGNRGPAGNHPFGDAFRVTIESLDEASGTVTLGLRFRWCQRGWFVDLGCTPYITPPLPFLVLREKNTIPYVVPSNATANLSLSTTKNKNK</sequence>
<dbReference type="Proteomes" id="UP000738376">
    <property type="component" value="Unassembled WGS sequence"/>
</dbReference>
<evidence type="ECO:0000313" key="2">
    <source>
        <dbReference type="Proteomes" id="UP000738376"/>
    </source>
</evidence>
<proteinExistence type="predicted"/>
<dbReference type="RefSeq" id="WP_169366161.1">
    <property type="nucleotide sequence ID" value="NZ_JAAVJL010000008.1"/>
</dbReference>
<reference evidence="1 2" key="1">
    <citation type="submission" date="2020-03" db="EMBL/GenBank/DDBJ databases">
        <title>Draft Genome Sequence of 2-Methylisoborneol Producing Pseudanabaena yagii Strain GIHE-NHR1 Isolated from North Han River in South Korea.</title>
        <authorList>
            <person name="Jeong J."/>
        </authorList>
    </citation>
    <scope>NUCLEOTIDE SEQUENCE [LARGE SCALE GENOMIC DNA]</scope>
    <source>
        <strain evidence="1 2">GIHE-NHR1</strain>
    </source>
</reference>
<protein>
    <submittedName>
        <fullName evidence="1">Uncharacterized protein</fullName>
    </submittedName>
</protein>
<evidence type="ECO:0000313" key="1">
    <source>
        <dbReference type="EMBL" id="NMF61215.1"/>
    </source>
</evidence>
<organism evidence="1 2">
    <name type="scientific">Pseudanabaena yagii GIHE-NHR1</name>
    <dbReference type="NCBI Taxonomy" id="2722753"/>
    <lineage>
        <taxon>Bacteria</taxon>
        <taxon>Bacillati</taxon>
        <taxon>Cyanobacteriota</taxon>
        <taxon>Cyanophyceae</taxon>
        <taxon>Pseudanabaenales</taxon>
        <taxon>Pseudanabaenaceae</taxon>
        <taxon>Pseudanabaena</taxon>
        <taxon>Pseudanabaena yagii</taxon>
    </lineage>
</organism>
<comment type="caution">
    <text evidence="1">The sequence shown here is derived from an EMBL/GenBank/DDBJ whole genome shotgun (WGS) entry which is preliminary data.</text>
</comment>
<accession>A0ABX1M206</accession>
<gene>
    <name evidence="1" type="ORF">HC246_25125</name>
</gene>
<keyword evidence="2" id="KW-1185">Reference proteome</keyword>
<name>A0ABX1M206_9CYAN</name>
<dbReference type="EMBL" id="JAAVJL010000008">
    <property type="protein sequence ID" value="NMF61215.1"/>
    <property type="molecule type" value="Genomic_DNA"/>
</dbReference>